<dbReference type="CDD" id="cd16922">
    <property type="entry name" value="HATPase_EvgS-ArcB-TorS-like"/>
    <property type="match status" value="1"/>
</dbReference>
<evidence type="ECO:0000256" key="19">
    <source>
        <dbReference type="SAM" id="Phobius"/>
    </source>
</evidence>
<dbReference type="PANTHER" id="PTHR43047">
    <property type="entry name" value="TWO-COMPONENT HISTIDINE PROTEIN KINASE"/>
    <property type="match status" value="1"/>
</dbReference>
<dbReference type="InterPro" id="IPR008207">
    <property type="entry name" value="Sig_transdc_His_kin_Hpt_dom"/>
</dbReference>
<keyword evidence="8 19" id="KW-0812">Transmembrane</keyword>
<evidence type="ECO:0000259" key="21">
    <source>
        <dbReference type="PROSITE" id="PS50110"/>
    </source>
</evidence>
<evidence type="ECO:0000259" key="20">
    <source>
        <dbReference type="PROSITE" id="PS50109"/>
    </source>
</evidence>
<evidence type="ECO:0000256" key="7">
    <source>
        <dbReference type="ARBA" id="ARBA00022679"/>
    </source>
</evidence>
<dbReference type="InterPro" id="IPR036641">
    <property type="entry name" value="HPT_dom_sf"/>
</dbReference>
<dbReference type="CDD" id="cd17546">
    <property type="entry name" value="REC_hyHK_CKI1_RcsC-like"/>
    <property type="match status" value="1"/>
</dbReference>
<evidence type="ECO:0000313" key="23">
    <source>
        <dbReference type="Proteomes" id="UP000061665"/>
    </source>
</evidence>
<proteinExistence type="predicted"/>
<dbReference type="Proteomes" id="UP000061665">
    <property type="component" value="Unassembled WGS sequence"/>
</dbReference>
<dbReference type="Gene3D" id="3.30.565.10">
    <property type="entry name" value="Histidine kinase-like ATPase, C-terminal domain"/>
    <property type="match status" value="1"/>
</dbReference>
<reference evidence="22 23" key="1">
    <citation type="submission" date="2015-11" db="EMBL/GenBank/DDBJ databases">
        <title>Expanding the genomic diversity of Burkholderia species for the development of highly accurate diagnostics.</title>
        <authorList>
            <person name="Sahl J."/>
            <person name="Keim P."/>
            <person name="Wagner D."/>
        </authorList>
    </citation>
    <scope>NUCLEOTIDE SEQUENCE [LARGE SCALE GENOMIC DNA]</scope>
    <source>
        <strain evidence="22 23">MSMB2058</strain>
    </source>
</reference>
<keyword evidence="15 19" id="KW-0472">Membrane</keyword>
<evidence type="ECO:0000256" key="16">
    <source>
        <dbReference type="ARBA" id="ARBA00058004"/>
    </source>
</evidence>
<dbReference type="Pfam" id="PF00512">
    <property type="entry name" value="HisKA"/>
    <property type="match status" value="1"/>
</dbReference>
<keyword evidence="5" id="KW-0997">Cell inner membrane</keyword>
<evidence type="ECO:0000256" key="4">
    <source>
        <dbReference type="ARBA" id="ARBA00022475"/>
    </source>
</evidence>
<dbReference type="InterPro" id="IPR036097">
    <property type="entry name" value="HisK_dim/P_sf"/>
</dbReference>
<dbReference type="InterPro" id="IPR001789">
    <property type="entry name" value="Sig_transdc_resp-reg_receiver"/>
</dbReference>
<dbReference type="SUPFAM" id="SSF52172">
    <property type="entry name" value="CheY-like"/>
    <property type="match status" value="1"/>
</dbReference>
<keyword evidence="11" id="KW-0547">Nucleotide-binding</keyword>
<evidence type="ECO:0000256" key="18">
    <source>
        <dbReference type="PROSITE-ProRule" id="PRU00169"/>
    </source>
</evidence>
<protein>
    <recommendedName>
        <fullName evidence="17">Virulence sensor protein BvgS</fullName>
        <ecNumber evidence="3">2.7.13.3</ecNumber>
    </recommendedName>
</protein>
<comment type="function">
    <text evidence="16">Member of the two-component regulatory system BvgS/BvgA. Phosphorylates BvgA via a four-step phosphorelay in response to environmental signals.</text>
</comment>
<comment type="caution">
    <text evidence="22">The sequence shown here is derived from an EMBL/GenBank/DDBJ whole genome shotgun (WGS) entry which is preliminary data.</text>
</comment>
<dbReference type="GO" id="GO:0005886">
    <property type="term" value="C:plasma membrane"/>
    <property type="evidence" value="ECO:0007669"/>
    <property type="project" value="UniProtKB-SubCell"/>
</dbReference>
<dbReference type="Pfam" id="PF02518">
    <property type="entry name" value="HATPase_c"/>
    <property type="match status" value="1"/>
</dbReference>
<keyword evidence="6 18" id="KW-0597">Phosphoprotein</keyword>
<organism evidence="22 23">
    <name type="scientific">Burkholderia ubonensis</name>
    <dbReference type="NCBI Taxonomy" id="101571"/>
    <lineage>
        <taxon>Bacteria</taxon>
        <taxon>Pseudomonadati</taxon>
        <taxon>Pseudomonadota</taxon>
        <taxon>Betaproteobacteria</taxon>
        <taxon>Burkholderiales</taxon>
        <taxon>Burkholderiaceae</taxon>
        <taxon>Burkholderia</taxon>
        <taxon>Burkholderia cepacia complex</taxon>
    </lineage>
</organism>
<keyword evidence="4" id="KW-1003">Cell membrane</keyword>
<accession>A0AB73G7G3</accession>
<comment type="subcellular location">
    <subcellularLocation>
        <location evidence="2">Cell inner membrane</location>
        <topology evidence="2">Multi-pass membrane protein</topology>
    </subcellularLocation>
</comment>
<dbReference type="EC" id="2.7.13.3" evidence="3"/>
<keyword evidence="14" id="KW-0843">Virulence</keyword>
<evidence type="ECO:0000256" key="15">
    <source>
        <dbReference type="ARBA" id="ARBA00023136"/>
    </source>
</evidence>
<dbReference type="Pfam" id="PF01627">
    <property type="entry name" value="Hpt"/>
    <property type="match status" value="1"/>
</dbReference>
<evidence type="ECO:0000256" key="1">
    <source>
        <dbReference type="ARBA" id="ARBA00000085"/>
    </source>
</evidence>
<evidence type="ECO:0000256" key="6">
    <source>
        <dbReference type="ARBA" id="ARBA00022553"/>
    </source>
</evidence>
<dbReference type="SUPFAM" id="SSF47226">
    <property type="entry name" value="Histidine-containing phosphotransfer domain, HPT domain"/>
    <property type="match status" value="1"/>
</dbReference>
<evidence type="ECO:0000256" key="5">
    <source>
        <dbReference type="ARBA" id="ARBA00022519"/>
    </source>
</evidence>
<dbReference type="PROSITE" id="PS50110">
    <property type="entry name" value="RESPONSE_REGULATORY"/>
    <property type="match status" value="1"/>
</dbReference>
<evidence type="ECO:0000256" key="13">
    <source>
        <dbReference type="ARBA" id="ARBA00023012"/>
    </source>
</evidence>
<dbReference type="Gene3D" id="3.40.50.2300">
    <property type="match status" value="1"/>
</dbReference>
<evidence type="ECO:0000256" key="17">
    <source>
        <dbReference type="ARBA" id="ARBA00070152"/>
    </source>
</evidence>
<dbReference type="InterPro" id="IPR004358">
    <property type="entry name" value="Sig_transdc_His_kin-like_C"/>
</dbReference>
<evidence type="ECO:0000256" key="14">
    <source>
        <dbReference type="ARBA" id="ARBA00023026"/>
    </source>
</evidence>
<dbReference type="PRINTS" id="PR00344">
    <property type="entry name" value="BCTRLSENSOR"/>
</dbReference>
<feature type="modified residue" description="4-aspartylphosphate" evidence="18">
    <location>
        <position position="834"/>
    </location>
</feature>
<keyword evidence="9" id="KW-0732">Signal</keyword>
<feature type="domain" description="Response regulatory" evidence="21">
    <location>
        <begin position="785"/>
        <end position="899"/>
    </location>
</feature>
<evidence type="ECO:0000256" key="12">
    <source>
        <dbReference type="ARBA" id="ARBA00022989"/>
    </source>
</evidence>
<dbReference type="InterPro" id="IPR005467">
    <property type="entry name" value="His_kinase_dom"/>
</dbReference>
<dbReference type="PROSITE" id="PS50109">
    <property type="entry name" value="HIS_KIN"/>
    <property type="match status" value="1"/>
</dbReference>
<evidence type="ECO:0000256" key="3">
    <source>
        <dbReference type="ARBA" id="ARBA00012438"/>
    </source>
</evidence>
<comment type="catalytic activity">
    <reaction evidence="1">
        <text>ATP + protein L-histidine = ADP + protein N-phospho-L-histidine.</text>
        <dbReference type="EC" id="2.7.13.3"/>
    </reaction>
</comment>
<dbReference type="Gene3D" id="1.20.120.160">
    <property type="entry name" value="HPT domain"/>
    <property type="match status" value="1"/>
</dbReference>
<dbReference type="InterPro" id="IPR011006">
    <property type="entry name" value="CheY-like_superfamily"/>
</dbReference>
<evidence type="ECO:0000256" key="11">
    <source>
        <dbReference type="ARBA" id="ARBA00022840"/>
    </source>
</evidence>
<dbReference type="CDD" id="cd00082">
    <property type="entry name" value="HisKA"/>
    <property type="match status" value="1"/>
</dbReference>
<feature type="domain" description="Histidine kinase" evidence="20">
    <location>
        <begin position="538"/>
        <end position="759"/>
    </location>
</feature>
<dbReference type="FunFam" id="3.30.565.10:FF:000010">
    <property type="entry name" value="Sensor histidine kinase RcsC"/>
    <property type="match status" value="1"/>
</dbReference>
<gene>
    <name evidence="22" type="ORF">WJ53_26295</name>
</gene>
<dbReference type="EMBL" id="LOZE01000018">
    <property type="protein sequence ID" value="KVM39021.1"/>
    <property type="molecule type" value="Genomic_DNA"/>
</dbReference>
<evidence type="ECO:0000256" key="9">
    <source>
        <dbReference type="ARBA" id="ARBA00022729"/>
    </source>
</evidence>
<keyword evidence="11" id="KW-0067">ATP-binding</keyword>
<dbReference type="InterPro" id="IPR003594">
    <property type="entry name" value="HATPase_dom"/>
</dbReference>
<dbReference type="SMART" id="SM00388">
    <property type="entry name" value="HisKA"/>
    <property type="match status" value="1"/>
</dbReference>
<dbReference type="SMART" id="SM00448">
    <property type="entry name" value="REC"/>
    <property type="match status" value="1"/>
</dbReference>
<dbReference type="SUPFAM" id="SSF55874">
    <property type="entry name" value="ATPase domain of HSP90 chaperone/DNA topoisomerase II/histidine kinase"/>
    <property type="match status" value="1"/>
</dbReference>
<dbReference type="SMART" id="SM00387">
    <property type="entry name" value="HATPase_c"/>
    <property type="match status" value="1"/>
</dbReference>
<dbReference type="InterPro" id="IPR003661">
    <property type="entry name" value="HisK_dim/P_dom"/>
</dbReference>
<keyword evidence="7" id="KW-0808">Transferase</keyword>
<dbReference type="GO" id="GO:0000155">
    <property type="term" value="F:phosphorelay sensor kinase activity"/>
    <property type="evidence" value="ECO:0007669"/>
    <property type="project" value="InterPro"/>
</dbReference>
<keyword evidence="10" id="KW-0418">Kinase</keyword>
<feature type="transmembrane region" description="Helical" evidence="19">
    <location>
        <begin position="33"/>
        <end position="54"/>
    </location>
</feature>
<evidence type="ECO:0000256" key="2">
    <source>
        <dbReference type="ARBA" id="ARBA00004429"/>
    </source>
</evidence>
<dbReference type="RefSeq" id="WP_059722981.1">
    <property type="nucleotide sequence ID" value="NZ_LOYI01000024.1"/>
</dbReference>
<sequence>MQDCHTRDPSTAASESESVNAELGLLSRYQRTLLYGGGVVLSIVIACATVYGLWATGREYIAHQRASFLAVRSLLSVELEKHQTMFSRTVASAEVLWAEGNTTSRRVVDEFSANGGRSVLHANSRAAPLLVLGELGPGHDASDYARYLALAERMGSVMSAAARQLGRPVAGMFYSQNKSFAAIYPPECAESLSALFGSTDVRVWIDRLAPATAVFPARADDNTKSTLHGAIWSPPEPDPVTGAPVLRVVQPAFDGRDAFAVFVHDVPASTLRDVLTQHRLAGELMVLDRTGRTVLHSEGLVTHADTTLSVRGMKAGQWRRGFDGLNDAYREGVFTVSDRVPGTDWVLTYFWSWRTMAAALAPDWLVRTGSTAGVFALLWMLLILFDRKVFRPVLARSSHVFDSESLNRTIVSLAPVGIGLFALRDGAVLLENDAMRRLRALGGDAGARAVVTHYLAMRAADMNAGHAGACEWEHSIPVSGGESLDLAIGMVRTRYRSARALLCVASDITARKRAEHAALDAREAADAANRTKTVFLASMSHEMRTPLNAILGHLELLKRTIHDDRTARRLETVTRSARGLLSLINDILDISKAESGQMTLELIAFDPRELVAETVDALAPLAAEKAIRFDVTIRDDVGQVYLGDPTRIRQILVNLVGNAIKFTSKGGVTIEVGEQQRRDDSVDIVLTVVDTGIGIAPECIDAIFDLFGQADSTIARRFGGTGLGLALCKRYVEMMSGTISVDSRPGTGSTFRVTLPLKRLQERVDLRAADLAASRAVEGAHTPVRVLAVDDHPFNRELIADQLAALGYSYDVVDGGNAAIRHLLDQRCDVVLTDLNMPDLDGYALAMCLRDSQPGLPVIAMTATRDQSELARCYDAGMVEILAKPLPMSALDKAIRRHVGGAVDASRRQRPVEADAHVPLSVERHAVLKRESQRLLDDMALALDDRTFDRLSDNAHAIKGAFAMIQEAGVVAACSEIERTARDADCAGLRVRLDRLRERLEEALARRETPVVDE</sequence>
<dbReference type="InterPro" id="IPR036890">
    <property type="entry name" value="HATPase_C_sf"/>
</dbReference>
<keyword evidence="13" id="KW-0902">Two-component regulatory system</keyword>
<evidence type="ECO:0000313" key="22">
    <source>
        <dbReference type="EMBL" id="KVM39021.1"/>
    </source>
</evidence>
<keyword evidence="12 19" id="KW-1133">Transmembrane helix</keyword>
<dbReference type="Gene3D" id="1.10.287.130">
    <property type="match status" value="1"/>
</dbReference>
<name>A0AB73G7G3_9BURK</name>
<evidence type="ECO:0000256" key="10">
    <source>
        <dbReference type="ARBA" id="ARBA00022777"/>
    </source>
</evidence>
<dbReference type="AlphaFoldDB" id="A0AB73G7G3"/>
<dbReference type="SUPFAM" id="SSF47384">
    <property type="entry name" value="Homodimeric domain of signal transducing histidine kinase"/>
    <property type="match status" value="1"/>
</dbReference>
<dbReference type="Pfam" id="PF00072">
    <property type="entry name" value="Response_reg"/>
    <property type="match status" value="1"/>
</dbReference>
<evidence type="ECO:0000256" key="8">
    <source>
        <dbReference type="ARBA" id="ARBA00022692"/>
    </source>
</evidence>